<name>A0A8S5PXD6_9CAUD</name>
<protein>
    <submittedName>
        <fullName evidence="1">Uncharacterized protein</fullName>
    </submittedName>
</protein>
<sequence length="66" mass="7588">MANTVNYNGATYNWDIVSSYFDFVVSDTIDWNGDETNEETLAKYIAADPEFADLFEYDFVPLDTNE</sequence>
<organism evidence="1">
    <name type="scientific">Myoviridae sp. ct4tH12</name>
    <dbReference type="NCBI Taxonomy" id="2825031"/>
    <lineage>
        <taxon>Viruses</taxon>
        <taxon>Duplodnaviria</taxon>
        <taxon>Heunggongvirae</taxon>
        <taxon>Uroviricota</taxon>
        <taxon>Caudoviricetes</taxon>
    </lineage>
</organism>
<dbReference type="EMBL" id="BK015534">
    <property type="protein sequence ID" value="DAE11546.1"/>
    <property type="molecule type" value="Genomic_DNA"/>
</dbReference>
<evidence type="ECO:0000313" key="1">
    <source>
        <dbReference type="EMBL" id="DAE11546.1"/>
    </source>
</evidence>
<proteinExistence type="predicted"/>
<reference evidence="1" key="1">
    <citation type="journal article" date="2021" name="Proc. Natl. Acad. Sci. U.S.A.">
        <title>A Catalog of Tens of Thousands of Viruses from Human Metagenomes Reveals Hidden Associations with Chronic Diseases.</title>
        <authorList>
            <person name="Tisza M.J."/>
            <person name="Buck C.B."/>
        </authorList>
    </citation>
    <scope>NUCLEOTIDE SEQUENCE</scope>
    <source>
        <strain evidence="1">Ct4tH12</strain>
    </source>
</reference>
<accession>A0A8S5PXD6</accession>